<dbReference type="HOGENOM" id="CLU_1097934_0_0_11"/>
<dbReference type="SUPFAM" id="SSF89155">
    <property type="entry name" value="TorD-like"/>
    <property type="match status" value="1"/>
</dbReference>
<dbReference type="Gene3D" id="1.10.3480.10">
    <property type="entry name" value="TorD-like"/>
    <property type="match status" value="1"/>
</dbReference>
<dbReference type="InterPro" id="IPR020945">
    <property type="entry name" value="DMSO/NO3_reduct_chaperone"/>
</dbReference>
<evidence type="ECO:0000256" key="1">
    <source>
        <dbReference type="ARBA" id="ARBA00023186"/>
    </source>
</evidence>
<organism evidence="2 3">
    <name type="scientific">Slackia piriformis YIT 12062</name>
    <dbReference type="NCBI Taxonomy" id="742818"/>
    <lineage>
        <taxon>Bacteria</taxon>
        <taxon>Bacillati</taxon>
        <taxon>Actinomycetota</taxon>
        <taxon>Coriobacteriia</taxon>
        <taxon>Eggerthellales</taxon>
        <taxon>Eggerthellaceae</taxon>
        <taxon>Slackia</taxon>
    </lineage>
</organism>
<name>K0YLJ8_9ACTN</name>
<comment type="caution">
    <text evidence="2">The sequence shown here is derived from an EMBL/GenBank/DDBJ whole genome shotgun (WGS) entry which is preliminary data.</text>
</comment>
<proteinExistence type="predicted"/>
<dbReference type="InterPro" id="IPR036411">
    <property type="entry name" value="TorD-like_sf"/>
</dbReference>
<dbReference type="PANTHER" id="PTHR34227">
    <property type="entry name" value="CHAPERONE PROTEIN YCDY"/>
    <property type="match status" value="1"/>
</dbReference>
<dbReference type="RefSeq" id="WP_009139025.1">
    <property type="nucleotide sequence ID" value="NZ_JH815198.1"/>
</dbReference>
<dbReference type="InterPro" id="IPR050289">
    <property type="entry name" value="TorD/DmsD_chaperones"/>
</dbReference>
<dbReference type="Pfam" id="PF02613">
    <property type="entry name" value="Nitrate_red_del"/>
    <property type="match status" value="1"/>
</dbReference>
<dbReference type="PATRIC" id="fig|742818.3.peg.854"/>
<dbReference type="eggNOG" id="COG3381">
    <property type="taxonomic scope" value="Bacteria"/>
</dbReference>
<dbReference type="AlphaFoldDB" id="K0YLJ8"/>
<gene>
    <name evidence="2" type="ORF">HMPREF9451_00802</name>
</gene>
<reference evidence="2 3" key="1">
    <citation type="submission" date="2012-08" db="EMBL/GenBank/DDBJ databases">
        <title>The Genome Sequence of Slackia piriformis YIT 12062.</title>
        <authorList>
            <consortium name="The Broad Institute Genome Sequencing Platform"/>
            <person name="Earl A."/>
            <person name="Ward D."/>
            <person name="Feldgarden M."/>
            <person name="Gevers D."/>
            <person name="Morotomi M."/>
            <person name="Walker B."/>
            <person name="Young S.K."/>
            <person name="Zeng Q."/>
            <person name="Gargeya S."/>
            <person name="Fitzgerald M."/>
            <person name="Haas B."/>
            <person name="Abouelleil A."/>
            <person name="Alvarado L."/>
            <person name="Arachchi H.M."/>
            <person name="Berlin A.M."/>
            <person name="Chapman S.B."/>
            <person name="Goldberg J."/>
            <person name="Griggs A."/>
            <person name="Gujja S."/>
            <person name="Hansen M."/>
            <person name="Howarth C."/>
            <person name="Imamovic A."/>
            <person name="Larimer J."/>
            <person name="McCowen C."/>
            <person name="Montmayeur A."/>
            <person name="Murphy C."/>
            <person name="Neiman D."/>
            <person name="Pearson M."/>
            <person name="Priest M."/>
            <person name="Roberts A."/>
            <person name="Saif S."/>
            <person name="Shea T."/>
            <person name="Sisk P."/>
            <person name="Sykes S."/>
            <person name="Wortman J."/>
            <person name="Nusbaum C."/>
            <person name="Birren B."/>
        </authorList>
    </citation>
    <scope>NUCLEOTIDE SEQUENCE [LARGE SCALE GENOMIC DNA]</scope>
    <source>
        <strain evidence="2 3">YIT 12062</strain>
    </source>
</reference>
<keyword evidence="3" id="KW-1185">Reference proteome</keyword>
<sequence length="253" mass="28136">METREQERRIAMMLARRAYLCGMFHAVFGGGTDRASADRLFGTVAQDALAWLDDRVRADGALASRRIGASERTLGECAEDAVSCIGRHADPGAAADAAQAMRDDYPKLFQVPGAAYVRPWESPYVNADGMLFRASTLDVRSYYHRAGFRLKAEKRFPDDHIAAMMDYMARMCRRAYEEFADGDDAGMKETLRVQAGFMQKHMLTWVDAFADKVIRNDERAYYGAFAGAMAAFAHIDEACVREAAESLAGQRKA</sequence>
<dbReference type="OrthoDB" id="3173687at2"/>
<dbReference type="PANTHER" id="PTHR34227:SF1">
    <property type="entry name" value="DIMETHYL SULFOXIDE REDUCTASE CHAPERONE-RELATED"/>
    <property type="match status" value="1"/>
</dbReference>
<dbReference type="Proteomes" id="UP000006069">
    <property type="component" value="Unassembled WGS sequence"/>
</dbReference>
<keyword evidence="1" id="KW-0143">Chaperone</keyword>
<dbReference type="EMBL" id="ADMD01000006">
    <property type="protein sequence ID" value="EJZ84093.1"/>
    <property type="molecule type" value="Genomic_DNA"/>
</dbReference>
<dbReference type="InParanoid" id="K0YLJ8"/>
<protein>
    <submittedName>
        <fullName evidence="2">Uncharacterized protein</fullName>
    </submittedName>
</protein>
<accession>K0YLJ8</accession>
<evidence type="ECO:0000313" key="3">
    <source>
        <dbReference type="Proteomes" id="UP000006069"/>
    </source>
</evidence>
<evidence type="ECO:0000313" key="2">
    <source>
        <dbReference type="EMBL" id="EJZ84093.1"/>
    </source>
</evidence>